<gene>
    <name evidence="1" type="ORF">Fmac_027959</name>
</gene>
<organism evidence="1 2">
    <name type="scientific">Flemingia macrophylla</name>
    <dbReference type="NCBI Taxonomy" id="520843"/>
    <lineage>
        <taxon>Eukaryota</taxon>
        <taxon>Viridiplantae</taxon>
        <taxon>Streptophyta</taxon>
        <taxon>Embryophyta</taxon>
        <taxon>Tracheophyta</taxon>
        <taxon>Spermatophyta</taxon>
        <taxon>Magnoliopsida</taxon>
        <taxon>eudicotyledons</taxon>
        <taxon>Gunneridae</taxon>
        <taxon>Pentapetalae</taxon>
        <taxon>rosids</taxon>
        <taxon>fabids</taxon>
        <taxon>Fabales</taxon>
        <taxon>Fabaceae</taxon>
        <taxon>Papilionoideae</taxon>
        <taxon>50 kb inversion clade</taxon>
        <taxon>NPAAA clade</taxon>
        <taxon>indigoferoid/millettioid clade</taxon>
        <taxon>Phaseoleae</taxon>
        <taxon>Flemingia</taxon>
    </lineage>
</organism>
<dbReference type="Proteomes" id="UP001603857">
    <property type="component" value="Unassembled WGS sequence"/>
</dbReference>
<keyword evidence="2" id="KW-1185">Reference proteome</keyword>
<dbReference type="AlphaFoldDB" id="A0ABD1LJ85"/>
<accession>A0ABD1LJ85</accession>
<protein>
    <submittedName>
        <fullName evidence="1">Uncharacterized protein</fullName>
    </submittedName>
</protein>
<sequence length="55" mass="6377">MILMRRLPSAAIFGCSLNSLPHTLRYNESHPSTLIILNLSFFSSFRVRQKELLKQ</sequence>
<reference evidence="1 2" key="1">
    <citation type="submission" date="2024-08" db="EMBL/GenBank/DDBJ databases">
        <title>Insights into the chromosomal genome structure of Flemingia macrophylla.</title>
        <authorList>
            <person name="Ding Y."/>
            <person name="Zhao Y."/>
            <person name="Bi W."/>
            <person name="Wu M."/>
            <person name="Zhao G."/>
            <person name="Gong Y."/>
            <person name="Li W."/>
            <person name="Zhang P."/>
        </authorList>
    </citation>
    <scope>NUCLEOTIDE SEQUENCE [LARGE SCALE GENOMIC DNA]</scope>
    <source>
        <strain evidence="1">DYQJB</strain>
        <tissue evidence="1">Leaf</tissue>
    </source>
</reference>
<evidence type="ECO:0000313" key="2">
    <source>
        <dbReference type="Proteomes" id="UP001603857"/>
    </source>
</evidence>
<dbReference type="EMBL" id="JBGMDY010000009">
    <property type="protein sequence ID" value="KAL2323580.1"/>
    <property type="molecule type" value="Genomic_DNA"/>
</dbReference>
<name>A0ABD1LJ85_9FABA</name>
<comment type="caution">
    <text evidence="1">The sequence shown here is derived from an EMBL/GenBank/DDBJ whole genome shotgun (WGS) entry which is preliminary data.</text>
</comment>
<evidence type="ECO:0000313" key="1">
    <source>
        <dbReference type="EMBL" id="KAL2323580.1"/>
    </source>
</evidence>
<proteinExistence type="predicted"/>